<keyword evidence="3 6" id="KW-0812">Transmembrane</keyword>
<keyword evidence="2" id="KW-0813">Transport</keyword>
<comment type="caution">
    <text evidence="8">The sequence shown here is derived from an EMBL/GenBank/DDBJ whole genome shotgun (WGS) entry which is preliminary data.</text>
</comment>
<dbReference type="PANTHER" id="PTHR23506">
    <property type="entry name" value="GH10249P"/>
    <property type="match status" value="1"/>
</dbReference>
<organism evidence="8 9">
    <name type="scientific">Mesobacillus selenatarsenatis (strain DSM 18680 / JCM 14380 / FERM P-15431 / SF-1)</name>
    <dbReference type="NCBI Taxonomy" id="1321606"/>
    <lineage>
        <taxon>Bacteria</taxon>
        <taxon>Bacillati</taxon>
        <taxon>Bacillota</taxon>
        <taxon>Bacilli</taxon>
        <taxon>Bacillales</taxon>
        <taxon>Bacillaceae</taxon>
        <taxon>Mesobacillus</taxon>
    </lineage>
</organism>
<dbReference type="AlphaFoldDB" id="A0A0A8WZ67"/>
<feature type="transmembrane region" description="Helical" evidence="6">
    <location>
        <begin position="137"/>
        <end position="155"/>
    </location>
</feature>
<dbReference type="OrthoDB" id="5338069at2"/>
<gene>
    <name evidence="8" type="ORF">SAMD00020551_0411</name>
</gene>
<evidence type="ECO:0000313" key="8">
    <source>
        <dbReference type="EMBL" id="GAM12279.1"/>
    </source>
</evidence>
<dbReference type="PANTHER" id="PTHR23506:SF23">
    <property type="entry name" value="GH10249P"/>
    <property type="match status" value="1"/>
</dbReference>
<sequence>MESKNKHTIIAISLITAICLAGDAMLYIVLPTHWKEAGLTSLVQVGILLSVNRFVRLPLNPLIGYMYKRINFRTGILLAVILSGITTVSYGFAQDFTVWIILRSIWGLAWSLFKLGAFLLILQLATDSNRGNYVGTYNGLYRLGSLVGMLIGGFFADLFGIKIISIIIGTSALLSIPIIFKYIPRTIQTTEASEKKLSLLTNFNSFLNRRLIMILGTALLLVMLLDGMLTATLSHIIEIKYTDRINLLGIIVGAATLAGLIQAIRWGLAPIIVMKIGTELDKTNQKNRFLSFFLVCAVLLYFIIPKNIPLLVWMPILLVHLLVASILTTIMDAIVTDYSTRVPNKVFIITTFTIIVDLGAALGPVIGYLLEKELGLTNLFWLAGSICLSLALVWLLQGKENSKQDLLNSV</sequence>
<feature type="transmembrane region" description="Helical" evidence="6">
    <location>
        <begin position="245"/>
        <end position="268"/>
    </location>
</feature>
<keyword evidence="9" id="KW-1185">Reference proteome</keyword>
<evidence type="ECO:0000256" key="1">
    <source>
        <dbReference type="ARBA" id="ARBA00004651"/>
    </source>
</evidence>
<accession>A0A0A8WZ67</accession>
<feature type="transmembrane region" description="Helical" evidence="6">
    <location>
        <begin position="76"/>
        <end position="93"/>
    </location>
</feature>
<evidence type="ECO:0000256" key="3">
    <source>
        <dbReference type="ARBA" id="ARBA00022692"/>
    </source>
</evidence>
<evidence type="ECO:0000259" key="7">
    <source>
        <dbReference type="PROSITE" id="PS50850"/>
    </source>
</evidence>
<evidence type="ECO:0000256" key="5">
    <source>
        <dbReference type="ARBA" id="ARBA00023136"/>
    </source>
</evidence>
<evidence type="ECO:0000256" key="6">
    <source>
        <dbReference type="SAM" id="Phobius"/>
    </source>
</evidence>
<evidence type="ECO:0000256" key="2">
    <source>
        <dbReference type="ARBA" id="ARBA00022448"/>
    </source>
</evidence>
<dbReference type="SUPFAM" id="SSF103473">
    <property type="entry name" value="MFS general substrate transporter"/>
    <property type="match status" value="1"/>
</dbReference>
<dbReference type="Proteomes" id="UP000031014">
    <property type="component" value="Unassembled WGS sequence"/>
</dbReference>
<dbReference type="PROSITE" id="PS50850">
    <property type="entry name" value="MFS"/>
    <property type="match status" value="1"/>
</dbReference>
<dbReference type="InterPro" id="IPR036259">
    <property type="entry name" value="MFS_trans_sf"/>
</dbReference>
<dbReference type="Pfam" id="PF07690">
    <property type="entry name" value="MFS_1"/>
    <property type="match status" value="1"/>
</dbReference>
<dbReference type="RefSeq" id="WP_041964243.1">
    <property type="nucleotide sequence ID" value="NZ_BASE01000009.1"/>
</dbReference>
<feature type="domain" description="Major facilitator superfamily (MFS) profile" evidence="7">
    <location>
        <begin position="8"/>
        <end position="402"/>
    </location>
</feature>
<dbReference type="EMBL" id="BASE01000009">
    <property type="protein sequence ID" value="GAM12279.1"/>
    <property type="molecule type" value="Genomic_DNA"/>
</dbReference>
<feature type="transmembrane region" description="Helical" evidence="6">
    <location>
        <begin position="105"/>
        <end position="125"/>
    </location>
</feature>
<feature type="transmembrane region" description="Helical" evidence="6">
    <location>
        <begin position="346"/>
        <end position="370"/>
    </location>
</feature>
<protein>
    <recommendedName>
        <fullName evidence="7">Major facilitator superfamily (MFS) profile domain-containing protein</fullName>
    </recommendedName>
</protein>
<feature type="transmembrane region" description="Helical" evidence="6">
    <location>
        <begin position="9"/>
        <end position="30"/>
    </location>
</feature>
<feature type="transmembrane region" description="Helical" evidence="6">
    <location>
        <begin position="211"/>
        <end position="233"/>
    </location>
</feature>
<dbReference type="GO" id="GO:0005886">
    <property type="term" value="C:plasma membrane"/>
    <property type="evidence" value="ECO:0007669"/>
    <property type="project" value="UniProtKB-SubCell"/>
</dbReference>
<evidence type="ECO:0000256" key="4">
    <source>
        <dbReference type="ARBA" id="ARBA00022989"/>
    </source>
</evidence>
<name>A0A0A8WZ67_MESS1</name>
<dbReference type="STRING" id="1321606.SAMD00020551_0411"/>
<keyword evidence="4 6" id="KW-1133">Transmembrane helix</keyword>
<dbReference type="InterPro" id="IPR050930">
    <property type="entry name" value="MFS_Vesicular_Transporter"/>
</dbReference>
<keyword evidence="5 6" id="KW-0472">Membrane</keyword>
<dbReference type="Gene3D" id="1.20.1250.20">
    <property type="entry name" value="MFS general substrate transporter like domains"/>
    <property type="match status" value="1"/>
</dbReference>
<reference evidence="8 9" key="1">
    <citation type="submission" date="2013-06" db="EMBL/GenBank/DDBJ databases">
        <title>Whole genome shotgun sequence of Bacillus selenatarsenatis SF-1.</title>
        <authorList>
            <person name="Kuroda M."/>
            <person name="Sei K."/>
            <person name="Yamashita M."/>
            <person name="Ike M."/>
        </authorList>
    </citation>
    <scope>NUCLEOTIDE SEQUENCE [LARGE SCALE GENOMIC DNA]</scope>
    <source>
        <strain evidence="8 9">SF-1</strain>
    </source>
</reference>
<feature type="transmembrane region" description="Helical" evidence="6">
    <location>
        <begin position="289"/>
        <end position="304"/>
    </location>
</feature>
<evidence type="ECO:0000313" key="9">
    <source>
        <dbReference type="Proteomes" id="UP000031014"/>
    </source>
</evidence>
<feature type="transmembrane region" description="Helical" evidence="6">
    <location>
        <begin position="161"/>
        <end position="180"/>
    </location>
</feature>
<dbReference type="GO" id="GO:0022857">
    <property type="term" value="F:transmembrane transporter activity"/>
    <property type="evidence" value="ECO:0007669"/>
    <property type="project" value="InterPro"/>
</dbReference>
<feature type="transmembrane region" description="Helical" evidence="6">
    <location>
        <begin position="310"/>
        <end position="334"/>
    </location>
</feature>
<dbReference type="InterPro" id="IPR020846">
    <property type="entry name" value="MFS_dom"/>
</dbReference>
<dbReference type="InterPro" id="IPR011701">
    <property type="entry name" value="MFS"/>
</dbReference>
<proteinExistence type="predicted"/>
<comment type="subcellular location">
    <subcellularLocation>
        <location evidence="1">Cell membrane</location>
        <topology evidence="1">Multi-pass membrane protein</topology>
    </subcellularLocation>
</comment>
<feature type="transmembrane region" description="Helical" evidence="6">
    <location>
        <begin position="376"/>
        <end position="396"/>
    </location>
</feature>